<dbReference type="AlphaFoldDB" id="A0AAV9CMQ3"/>
<evidence type="ECO:0000256" key="1">
    <source>
        <dbReference type="SAM" id="MobiDB-lite"/>
    </source>
</evidence>
<feature type="compositionally biased region" description="Basic and acidic residues" evidence="1">
    <location>
        <begin position="1"/>
        <end position="10"/>
    </location>
</feature>
<keyword evidence="3" id="KW-1185">Reference proteome</keyword>
<accession>A0AAV9CMQ3</accession>
<gene>
    <name evidence="2" type="ORF">QJS10_CPB18g01203</name>
</gene>
<reference evidence="2" key="2">
    <citation type="submission" date="2023-06" db="EMBL/GenBank/DDBJ databases">
        <authorList>
            <person name="Ma L."/>
            <person name="Liu K.-W."/>
            <person name="Li Z."/>
            <person name="Hsiao Y.-Y."/>
            <person name="Qi Y."/>
            <person name="Fu T."/>
            <person name="Tang G."/>
            <person name="Zhang D."/>
            <person name="Sun W.-H."/>
            <person name="Liu D.-K."/>
            <person name="Li Y."/>
            <person name="Chen G.-Z."/>
            <person name="Liu X.-D."/>
            <person name="Liao X.-Y."/>
            <person name="Jiang Y.-T."/>
            <person name="Yu X."/>
            <person name="Hao Y."/>
            <person name="Huang J."/>
            <person name="Zhao X.-W."/>
            <person name="Ke S."/>
            <person name="Chen Y.-Y."/>
            <person name="Wu W.-L."/>
            <person name="Hsu J.-L."/>
            <person name="Lin Y.-F."/>
            <person name="Huang M.-D."/>
            <person name="Li C.-Y."/>
            <person name="Huang L."/>
            <person name="Wang Z.-W."/>
            <person name="Zhao X."/>
            <person name="Zhong W.-Y."/>
            <person name="Peng D.-H."/>
            <person name="Ahmad S."/>
            <person name="Lan S."/>
            <person name="Zhang J.-S."/>
            <person name="Tsai W.-C."/>
            <person name="Van De Peer Y."/>
            <person name="Liu Z.-J."/>
        </authorList>
    </citation>
    <scope>NUCLEOTIDE SEQUENCE</scope>
    <source>
        <strain evidence="2">CP</strain>
        <tissue evidence="2">Leaves</tissue>
    </source>
</reference>
<reference evidence="2" key="1">
    <citation type="journal article" date="2023" name="Nat. Commun.">
        <title>Diploid and tetraploid genomes of Acorus and the evolution of monocots.</title>
        <authorList>
            <person name="Ma L."/>
            <person name="Liu K.W."/>
            <person name="Li Z."/>
            <person name="Hsiao Y.Y."/>
            <person name="Qi Y."/>
            <person name="Fu T."/>
            <person name="Tang G.D."/>
            <person name="Zhang D."/>
            <person name="Sun W.H."/>
            <person name="Liu D.K."/>
            <person name="Li Y."/>
            <person name="Chen G.Z."/>
            <person name="Liu X.D."/>
            <person name="Liao X.Y."/>
            <person name="Jiang Y.T."/>
            <person name="Yu X."/>
            <person name="Hao Y."/>
            <person name="Huang J."/>
            <person name="Zhao X.W."/>
            <person name="Ke S."/>
            <person name="Chen Y.Y."/>
            <person name="Wu W.L."/>
            <person name="Hsu J.L."/>
            <person name="Lin Y.F."/>
            <person name="Huang M.D."/>
            <person name="Li C.Y."/>
            <person name="Huang L."/>
            <person name="Wang Z.W."/>
            <person name="Zhao X."/>
            <person name="Zhong W.Y."/>
            <person name="Peng D.H."/>
            <person name="Ahmad S."/>
            <person name="Lan S."/>
            <person name="Zhang J.S."/>
            <person name="Tsai W.C."/>
            <person name="Van de Peer Y."/>
            <person name="Liu Z.J."/>
        </authorList>
    </citation>
    <scope>NUCLEOTIDE SEQUENCE</scope>
    <source>
        <strain evidence="2">CP</strain>
    </source>
</reference>
<name>A0AAV9CMQ3_ACOCL</name>
<proteinExistence type="predicted"/>
<organism evidence="2 3">
    <name type="scientific">Acorus calamus</name>
    <name type="common">Sweet flag</name>
    <dbReference type="NCBI Taxonomy" id="4465"/>
    <lineage>
        <taxon>Eukaryota</taxon>
        <taxon>Viridiplantae</taxon>
        <taxon>Streptophyta</taxon>
        <taxon>Embryophyta</taxon>
        <taxon>Tracheophyta</taxon>
        <taxon>Spermatophyta</taxon>
        <taxon>Magnoliopsida</taxon>
        <taxon>Liliopsida</taxon>
        <taxon>Acoraceae</taxon>
        <taxon>Acorus</taxon>
    </lineage>
</organism>
<comment type="caution">
    <text evidence="2">The sequence shown here is derived from an EMBL/GenBank/DDBJ whole genome shotgun (WGS) entry which is preliminary data.</text>
</comment>
<evidence type="ECO:0000313" key="3">
    <source>
        <dbReference type="Proteomes" id="UP001180020"/>
    </source>
</evidence>
<dbReference type="Proteomes" id="UP001180020">
    <property type="component" value="Unassembled WGS sequence"/>
</dbReference>
<feature type="region of interest" description="Disordered" evidence="1">
    <location>
        <begin position="1"/>
        <end position="53"/>
    </location>
</feature>
<sequence>MASSSRDKKPSSKPSDGGGQSGIRTLADLNRTGGESISDSDGPPEYYTGGEKR</sequence>
<dbReference type="EMBL" id="JAUJYO010000018">
    <property type="protein sequence ID" value="KAK1290075.1"/>
    <property type="molecule type" value="Genomic_DNA"/>
</dbReference>
<evidence type="ECO:0000313" key="2">
    <source>
        <dbReference type="EMBL" id="KAK1290075.1"/>
    </source>
</evidence>
<protein>
    <submittedName>
        <fullName evidence="2">Uncharacterized protein</fullName>
    </submittedName>
</protein>